<gene>
    <name evidence="5" type="ORF">BCR34DRAFT_235408</name>
</gene>
<proteinExistence type="inferred from homology"/>
<feature type="domain" description="3-beta hydroxysteroid dehydrogenase/isomerase" evidence="4">
    <location>
        <begin position="36"/>
        <end position="303"/>
    </location>
</feature>
<sequence length="390" mass="42509">MINHAPPNFLKEIPIIIPFLSALAVALIMGDLGSVVVIGGCGLLGHHVVQRLLDSNAATLITVLDVSTSQNRIVNPKVRYTTGSIASRAETLTALRTAQAKVIINTASPDPLHPVPQVLKDVNITGTQNVLDCAIELGIKIHVYTSSSEVVQHAYDDIIWANETWPLPEHPVNGSVYSRSKQIGEELVLSANGKNGLRTAALRPCTIFGEGDRVLTKHCIDMVNDGRAKFHVGTGRNLYDFVYAGNAADAHILCAKKLLAESESEMPVPEDLRVSGEAFFITNGDPWPFWEFSRAVAMELGKPIADKEIWTIPLGVVCFFAVVVEWVTWVVTAGGRPSITADMLKYTAEVRTFDIGKSKKRLGYEPRVGIEEGVKRAVAWHLVNSAKTEN</sequence>
<dbReference type="Pfam" id="PF01073">
    <property type="entry name" value="3Beta_HSD"/>
    <property type="match status" value="1"/>
</dbReference>
<evidence type="ECO:0000313" key="5">
    <source>
        <dbReference type="EMBL" id="ORX93674.1"/>
    </source>
</evidence>
<dbReference type="InterPro" id="IPR036291">
    <property type="entry name" value="NAD(P)-bd_dom_sf"/>
</dbReference>
<accession>A0A1Y1Y7X0</accession>
<keyword evidence="3" id="KW-1133">Transmembrane helix</keyword>
<name>A0A1Y1Y7X0_9PLEO</name>
<evidence type="ECO:0000256" key="2">
    <source>
        <dbReference type="ARBA" id="ARBA00023002"/>
    </source>
</evidence>
<dbReference type="InterPro" id="IPR050177">
    <property type="entry name" value="Lipid_A_modif_metabolic_enz"/>
</dbReference>
<keyword evidence="3" id="KW-0812">Transmembrane</keyword>
<keyword evidence="2" id="KW-0560">Oxidoreductase</keyword>
<dbReference type="Proteomes" id="UP000193144">
    <property type="component" value="Unassembled WGS sequence"/>
</dbReference>
<dbReference type="PANTHER" id="PTHR43245">
    <property type="entry name" value="BIFUNCTIONAL POLYMYXIN RESISTANCE PROTEIN ARNA"/>
    <property type="match status" value="1"/>
</dbReference>
<reference evidence="5 6" key="1">
    <citation type="submission" date="2016-07" db="EMBL/GenBank/DDBJ databases">
        <title>Pervasive Adenine N6-methylation of Active Genes in Fungi.</title>
        <authorList>
            <consortium name="DOE Joint Genome Institute"/>
            <person name="Mondo S.J."/>
            <person name="Dannebaum R.O."/>
            <person name="Kuo R.C."/>
            <person name="Labutti K."/>
            <person name="Haridas S."/>
            <person name="Kuo A."/>
            <person name="Salamov A."/>
            <person name="Ahrendt S.R."/>
            <person name="Lipzen A."/>
            <person name="Sullivan W."/>
            <person name="Andreopoulos W.B."/>
            <person name="Clum A."/>
            <person name="Lindquist E."/>
            <person name="Daum C."/>
            <person name="Ramamoorthy G.K."/>
            <person name="Gryganskyi A."/>
            <person name="Culley D."/>
            <person name="Magnuson J.K."/>
            <person name="James T.Y."/>
            <person name="O'Malley M.A."/>
            <person name="Stajich J.E."/>
            <person name="Spatafora J.W."/>
            <person name="Visel A."/>
            <person name="Grigoriev I.V."/>
        </authorList>
    </citation>
    <scope>NUCLEOTIDE SEQUENCE [LARGE SCALE GENOMIC DNA]</scope>
    <source>
        <strain evidence="5 6">CBS 115471</strain>
    </source>
</reference>
<evidence type="ECO:0000256" key="1">
    <source>
        <dbReference type="ARBA" id="ARBA00009219"/>
    </source>
</evidence>
<protein>
    <submittedName>
        <fullName evidence="5">Putative sterol-4-alpha-carboxylate 3-dehydrogenase, decarboxylating</fullName>
    </submittedName>
</protein>
<evidence type="ECO:0000313" key="6">
    <source>
        <dbReference type="Proteomes" id="UP000193144"/>
    </source>
</evidence>
<dbReference type="GO" id="GO:0006694">
    <property type="term" value="P:steroid biosynthetic process"/>
    <property type="evidence" value="ECO:0007669"/>
    <property type="project" value="InterPro"/>
</dbReference>
<evidence type="ECO:0000259" key="4">
    <source>
        <dbReference type="Pfam" id="PF01073"/>
    </source>
</evidence>
<dbReference type="STRING" id="1231657.A0A1Y1Y7X0"/>
<dbReference type="EMBL" id="MCFA01000332">
    <property type="protein sequence ID" value="ORX93674.1"/>
    <property type="molecule type" value="Genomic_DNA"/>
</dbReference>
<comment type="similarity">
    <text evidence="1">Belongs to the 3-beta-HSD family.</text>
</comment>
<keyword evidence="3" id="KW-0472">Membrane</keyword>
<keyword evidence="6" id="KW-1185">Reference proteome</keyword>
<dbReference type="InterPro" id="IPR002225">
    <property type="entry name" value="3Beta_OHSteriod_DH/Estase"/>
</dbReference>
<dbReference type="SUPFAM" id="SSF51735">
    <property type="entry name" value="NAD(P)-binding Rossmann-fold domains"/>
    <property type="match status" value="1"/>
</dbReference>
<dbReference type="AlphaFoldDB" id="A0A1Y1Y7X0"/>
<dbReference type="GO" id="GO:0016616">
    <property type="term" value="F:oxidoreductase activity, acting on the CH-OH group of donors, NAD or NADP as acceptor"/>
    <property type="evidence" value="ECO:0007669"/>
    <property type="project" value="InterPro"/>
</dbReference>
<organism evidence="5 6">
    <name type="scientific">Clohesyomyces aquaticus</name>
    <dbReference type="NCBI Taxonomy" id="1231657"/>
    <lineage>
        <taxon>Eukaryota</taxon>
        <taxon>Fungi</taxon>
        <taxon>Dikarya</taxon>
        <taxon>Ascomycota</taxon>
        <taxon>Pezizomycotina</taxon>
        <taxon>Dothideomycetes</taxon>
        <taxon>Pleosporomycetidae</taxon>
        <taxon>Pleosporales</taxon>
        <taxon>Lindgomycetaceae</taxon>
        <taxon>Clohesyomyces</taxon>
    </lineage>
</organism>
<feature type="transmembrane region" description="Helical" evidence="3">
    <location>
        <begin position="309"/>
        <end position="331"/>
    </location>
</feature>
<evidence type="ECO:0000256" key="3">
    <source>
        <dbReference type="SAM" id="Phobius"/>
    </source>
</evidence>
<dbReference type="Gene3D" id="3.40.50.720">
    <property type="entry name" value="NAD(P)-binding Rossmann-like Domain"/>
    <property type="match status" value="1"/>
</dbReference>
<feature type="transmembrane region" description="Helical" evidence="3">
    <location>
        <begin position="15"/>
        <end position="44"/>
    </location>
</feature>
<comment type="caution">
    <text evidence="5">The sequence shown here is derived from an EMBL/GenBank/DDBJ whole genome shotgun (WGS) entry which is preliminary data.</text>
</comment>
<dbReference type="OrthoDB" id="10058185at2759"/>
<dbReference type="PANTHER" id="PTHR43245:SF51">
    <property type="entry name" value="SHORT CHAIN DEHYDROGENASE_REDUCTASE FAMILY 42E, MEMBER 2"/>
    <property type="match status" value="1"/>
</dbReference>